<reference evidence="1" key="1">
    <citation type="journal article" date="2020" name="Nature">
        <title>Giant virus diversity and host interactions through global metagenomics.</title>
        <authorList>
            <person name="Schulz F."/>
            <person name="Roux S."/>
            <person name="Paez-Espino D."/>
            <person name="Jungbluth S."/>
            <person name="Walsh D.A."/>
            <person name="Denef V.J."/>
            <person name="McMahon K.D."/>
            <person name="Konstantinidis K.T."/>
            <person name="Eloe-Fadrosh E.A."/>
            <person name="Kyrpides N.C."/>
            <person name="Woyke T."/>
        </authorList>
    </citation>
    <scope>NUCLEOTIDE SEQUENCE</scope>
    <source>
        <strain evidence="1">GVMAG-S-1021933-23</strain>
    </source>
</reference>
<accession>A0A6C0AEW0</accession>
<dbReference type="AlphaFoldDB" id="A0A6C0AEW0"/>
<dbReference type="EMBL" id="MN740596">
    <property type="protein sequence ID" value="QHS78304.1"/>
    <property type="molecule type" value="Genomic_DNA"/>
</dbReference>
<sequence length="306" mass="35126">MESKKENFNDDDNSEENFIEHDEISSRHEILENPKFKVVFYALFNDGYTMRQFLDFSSSIFKSTPLFCTKKDIFISVGNDTNVKKETFVMNARICTSELENYYINEKLCPEGSGHVINMNQKELRVLLKGVTKNIGFLMYQKEDDMGRVIFHLFGDKTNNGGDSVTLEKYVPKRYSIQESTPDMSSPNCKIPISQFSTACEQSSKYNFSHFKCYPQGLKLISGNTPQNEKNKKCSMWGKCDIKEKLSFKTSVNSNILKNYNKLSSFSPKGIAKIYSKDDGLLVLNIKLVTIDITNYIIDPEYVDID</sequence>
<proteinExistence type="predicted"/>
<evidence type="ECO:0000313" key="1">
    <source>
        <dbReference type="EMBL" id="QHS78304.1"/>
    </source>
</evidence>
<dbReference type="Gene3D" id="3.70.10.10">
    <property type="match status" value="1"/>
</dbReference>
<organism evidence="1">
    <name type="scientific">viral metagenome</name>
    <dbReference type="NCBI Taxonomy" id="1070528"/>
    <lineage>
        <taxon>unclassified sequences</taxon>
        <taxon>metagenomes</taxon>
        <taxon>organismal metagenomes</taxon>
    </lineage>
</organism>
<name>A0A6C0AEW0_9ZZZZ</name>
<protein>
    <submittedName>
        <fullName evidence="1">Uncharacterized protein</fullName>
    </submittedName>
</protein>